<reference evidence="3" key="1">
    <citation type="submission" date="2011-04" db="EMBL/GenBank/DDBJ databases">
        <title>Evolution of plant cell wall degrading machinery underlies the functional diversity of forest fungi.</title>
        <authorList>
            <consortium name="US DOE Joint Genome Institute (JGI-PGF)"/>
            <person name="Eastwood D.C."/>
            <person name="Floudas D."/>
            <person name="Binder M."/>
            <person name="Majcherczyk A."/>
            <person name="Schneider P."/>
            <person name="Aerts A."/>
            <person name="Asiegbu F.O."/>
            <person name="Baker S.E."/>
            <person name="Barry K."/>
            <person name="Bendiksby M."/>
            <person name="Blumentritt M."/>
            <person name="Coutinho P.M."/>
            <person name="Cullen D."/>
            <person name="Cullen D."/>
            <person name="Gathman A."/>
            <person name="Goodell B."/>
            <person name="Henrissat B."/>
            <person name="Ihrmark K."/>
            <person name="Kauserud H."/>
            <person name="Kohler A."/>
            <person name="LaButti K."/>
            <person name="Lapidus A."/>
            <person name="Lavin J.L."/>
            <person name="Lee Y.-H."/>
            <person name="Lindquist E."/>
            <person name="Lilly W."/>
            <person name="Lucas S."/>
            <person name="Morin E."/>
            <person name="Murat C."/>
            <person name="Oguiza J.A."/>
            <person name="Park J."/>
            <person name="Pisabarro A.G."/>
            <person name="Riley R."/>
            <person name="Rosling A."/>
            <person name="Salamov A."/>
            <person name="Schmidt O."/>
            <person name="Schmutz J."/>
            <person name="Skrede I."/>
            <person name="Stenlid J."/>
            <person name="Wiebenga A."/>
            <person name="Xie X."/>
            <person name="Kues U."/>
            <person name="Hibbett D.S."/>
            <person name="Hoffmeister D."/>
            <person name="Hogberg N."/>
            <person name="Martin F."/>
            <person name="Grigoriev I.V."/>
            <person name="Watkinson S.C."/>
        </authorList>
    </citation>
    <scope>NUCLEOTIDE SEQUENCE</scope>
    <source>
        <strain evidence="3">S7.9</strain>
    </source>
</reference>
<dbReference type="KEGG" id="sla:SERLADRAFT_386864"/>
<dbReference type="HOGENOM" id="CLU_1839985_0_0_1"/>
<evidence type="ECO:0000259" key="2">
    <source>
        <dbReference type="Pfam" id="PF08172"/>
    </source>
</evidence>
<dbReference type="OrthoDB" id="10257567at2759"/>
<protein>
    <recommendedName>
        <fullName evidence="2">CASP C-terminal domain-containing protein</fullName>
    </recommendedName>
</protein>
<organism>
    <name type="scientific">Serpula lacrymans var. lacrymans (strain S7.9)</name>
    <name type="common">Dry rot fungus</name>
    <dbReference type="NCBI Taxonomy" id="578457"/>
    <lineage>
        <taxon>Eukaryota</taxon>
        <taxon>Fungi</taxon>
        <taxon>Dikarya</taxon>
        <taxon>Basidiomycota</taxon>
        <taxon>Agaricomycotina</taxon>
        <taxon>Agaricomycetes</taxon>
        <taxon>Agaricomycetidae</taxon>
        <taxon>Boletales</taxon>
        <taxon>Coniophorineae</taxon>
        <taxon>Serpulaceae</taxon>
        <taxon>Serpula</taxon>
    </lineage>
</organism>
<sequence length="140" mass="16436">MQSYREEAASRPVSQLDPLPAPSGGDDMSKYRARYEEAMNPFEAFRGRVSDLKTAILLSHHNWLHEQEAARAYQALNPVERGQGPLLYSMPLRCIFWLCSPLMNAQHHQERNYKYNQDLMDISTRMPSFLIRDYMIWTLR</sequence>
<evidence type="ECO:0000313" key="3">
    <source>
        <dbReference type="EMBL" id="EGO25246.1"/>
    </source>
</evidence>
<dbReference type="Pfam" id="PF08172">
    <property type="entry name" value="CASP_C"/>
    <property type="match status" value="1"/>
</dbReference>
<dbReference type="RefSeq" id="XP_007317368.1">
    <property type="nucleotide sequence ID" value="XM_007317306.1"/>
</dbReference>
<dbReference type="EMBL" id="GL945433">
    <property type="protein sequence ID" value="EGO25246.1"/>
    <property type="molecule type" value="Genomic_DNA"/>
</dbReference>
<dbReference type="GeneID" id="18811240"/>
<feature type="region of interest" description="Disordered" evidence="1">
    <location>
        <begin position="1"/>
        <end position="29"/>
    </location>
</feature>
<accession>F8NUM6</accession>
<feature type="non-terminal residue" evidence="3">
    <location>
        <position position="140"/>
    </location>
</feature>
<dbReference type="GO" id="GO:0006891">
    <property type="term" value="P:intra-Golgi vesicle-mediated transport"/>
    <property type="evidence" value="ECO:0007669"/>
    <property type="project" value="InterPro"/>
</dbReference>
<proteinExistence type="predicted"/>
<dbReference type="InterPro" id="IPR012955">
    <property type="entry name" value="CASP_C"/>
</dbReference>
<dbReference type="Proteomes" id="UP000008064">
    <property type="component" value="Unassembled WGS sequence"/>
</dbReference>
<name>F8NUM6_SERL9</name>
<dbReference type="AlphaFoldDB" id="F8NUM6"/>
<gene>
    <name evidence="3" type="ORF">SERLADRAFT_386864</name>
</gene>
<evidence type="ECO:0000256" key="1">
    <source>
        <dbReference type="SAM" id="MobiDB-lite"/>
    </source>
</evidence>
<dbReference type="GO" id="GO:0000139">
    <property type="term" value="C:Golgi membrane"/>
    <property type="evidence" value="ECO:0007669"/>
    <property type="project" value="InterPro"/>
</dbReference>
<feature type="domain" description="CASP C-terminal" evidence="2">
    <location>
        <begin position="15"/>
        <end position="50"/>
    </location>
</feature>